<feature type="region of interest" description="Disordered" evidence="1">
    <location>
        <begin position="1"/>
        <end position="35"/>
    </location>
</feature>
<protein>
    <submittedName>
        <fullName evidence="2">Uncharacterized protein</fullName>
    </submittedName>
</protein>
<dbReference type="Proteomes" id="UP001396334">
    <property type="component" value="Unassembled WGS sequence"/>
</dbReference>
<dbReference type="EMBL" id="JBBPBN010001474">
    <property type="protein sequence ID" value="KAK8478148.1"/>
    <property type="molecule type" value="Genomic_DNA"/>
</dbReference>
<comment type="caution">
    <text evidence="2">The sequence shown here is derived from an EMBL/GenBank/DDBJ whole genome shotgun (WGS) entry which is preliminary data.</text>
</comment>
<dbReference type="PANTHER" id="PTHR33738">
    <property type="entry name" value="EMB|CAB82975.1"/>
    <property type="match status" value="1"/>
</dbReference>
<sequence>MENKKQVCSSSSSSSSLDHLFGPKDSSSSSSKSGIFGTIFPPPSMVPGRKFNSSGIIGPWNNQGLPLHDRYGNQDHSIGSGGQSSGATYKDKSASLYDYETTAPCNLCSSIHYGGQENYYSLNTTTTTGFLGYKAEEDNDPNGSNSSGASRGNWWQGSLYY</sequence>
<organism evidence="2 3">
    <name type="scientific">Hibiscus sabdariffa</name>
    <name type="common">roselle</name>
    <dbReference type="NCBI Taxonomy" id="183260"/>
    <lineage>
        <taxon>Eukaryota</taxon>
        <taxon>Viridiplantae</taxon>
        <taxon>Streptophyta</taxon>
        <taxon>Embryophyta</taxon>
        <taxon>Tracheophyta</taxon>
        <taxon>Spermatophyta</taxon>
        <taxon>Magnoliopsida</taxon>
        <taxon>eudicotyledons</taxon>
        <taxon>Gunneridae</taxon>
        <taxon>Pentapetalae</taxon>
        <taxon>rosids</taxon>
        <taxon>malvids</taxon>
        <taxon>Malvales</taxon>
        <taxon>Malvaceae</taxon>
        <taxon>Malvoideae</taxon>
        <taxon>Hibiscus</taxon>
    </lineage>
</organism>
<name>A0ABR1ZCZ9_9ROSI</name>
<proteinExistence type="predicted"/>
<evidence type="ECO:0000256" key="1">
    <source>
        <dbReference type="SAM" id="MobiDB-lite"/>
    </source>
</evidence>
<keyword evidence="3" id="KW-1185">Reference proteome</keyword>
<gene>
    <name evidence="2" type="ORF">V6N11_066490</name>
</gene>
<evidence type="ECO:0000313" key="2">
    <source>
        <dbReference type="EMBL" id="KAK8478148.1"/>
    </source>
</evidence>
<dbReference type="PANTHER" id="PTHR33738:SF21">
    <property type="entry name" value="TPRXL"/>
    <property type="match status" value="1"/>
</dbReference>
<evidence type="ECO:0000313" key="3">
    <source>
        <dbReference type="Proteomes" id="UP001396334"/>
    </source>
</evidence>
<feature type="region of interest" description="Disordered" evidence="1">
    <location>
        <begin position="62"/>
        <end position="87"/>
    </location>
</feature>
<accession>A0ABR1ZCZ9</accession>
<reference evidence="2 3" key="1">
    <citation type="journal article" date="2024" name="G3 (Bethesda)">
        <title>Genome assembly of Hibiscus sabdariffa L. provides insights into metabolisms of medicinal natural products.</title>
        <authorList>
            <person name="Kim T."/>
        </authorList>
    </citation>
    <scope>NUCLEOTIDE SEQUENCE [LARGE SCALE GENOMIC DNA]</scope>
    <source>
        <strain evidence="2">TK-2024</strain>
        <tissue evidence="2">Old leaves</tissue>
    </source>
</reference>